<dbReference type="EMBL" id="CP106878">
    <property type="protein sequence ID" value="WAA11341.1"/>
    <property type="molecule type" value="Genomic_DNA"/>
</dbReference>
<evidence type="ECO:0000256" key="1">
    <source>
        <dbReference type="ARBA" id="ARBA00004651"/>
    </source>
</evidence>
<dbReference type="Gene3D" id="1.10.3720.10">
    <property type="entry name" value="MetI-like"/>
    <property type="match status" value="1"/>
</dbReference>
<dbReference type="SUPFAM" id="SSF161098">
    <property type="entry name" value="MetI-like"/>
    <property type="match status" value="1"/>
</dbReference>
<dbReference type="InterPro" id="IPR000515">
    <property type="entry name" value="MetI-like"/>
</dbReference>
<evidence type="ECO:0000256" key="4">
    <source>
        <dbReference type="ARBA" id="ARBA00022692"/>
    </source>
</evidence>
<dbReference type="GO" id="GO:0005886">
    <property type="term" value="C:plasma membrane"/>
    <property type="evidence" value="ECO:0007669"/>
    <property type="project" value="UniProtKB-SubCell"/>
</dbReference>
<reference evidence="9" key="1">
    <citation type="submission" date="2022-09" db="EMBL/GenBank/DDBJ databases">
        <title>Complete Genomes of Fervidibacillus albus and Fervidibacillus halotolerans isolated from tidal flat sediments.</title>
        <authorList>
            <person name="Kwon K.K."/>
            <person name="Yang S.-H."/>
            <person name="Park M.J."/>
            <person name="Oh H.-M."/>
        </authorList>
    </citation>
    <scope>NUCLEOTIDE SEQUENCE</scope>
    <source>
        <strain evidence="9">MEBiC13591</strain>
    </source>
</reference>
<gene>
    <name evidence="9" type="ORF">OE104_11540</name>
</gene>
<organism evidence="9 10">
    <name type="scientific">Fervidibacillus albus</name>
    <dbReference type="NCBI Taxonomy" id="2980026"/>
    <lineage>
        <taxon>Bacteria</taxon>
        <taxon>Bacillati</taxon>
        <taxon>Bacillota</taxon>
        <taxon>Bacilli</taxon>
        <taxon>Bacillales</taxon>
        <taxon>Bacillaceae</taxon>
        <taxon>Fervidibacillus</taxon>
    </lineage>
</organism>
<dbReference type="SUPFAM" id="SSF160964">
    <property type="entry name" value="MalF N-terminal region-like"/>
    <property type="match status" value="1"/>
</dbReference>
<dbReference type="InterPro" id="IPR035906">
    <property type="entry name" value="MetI-like_sf"/>
</dbReference>
<comment type="subcellular location">
    <subcellularLocation>
        <location evidence="1 7">Cell membrane</location>
        <topology evidence="1 7">Multi-pass membrane protein</topology>
    </subcellularLocation>
</comment>
<evidence type="ECO:0000313" key="9">
    <source>
        <dbReference type="EMBL" id="WAA11341.1"/>
    </source>
</evidence>
<dbReference type="Proteomes" id="UP001164718">
    <property type="component" value="Chromosome"/>
</dbReference>
<evidence type="ECO:0000256" key="6">
    <source>
        <dbReference type="ARBA" id="ARBA00023136"/>
    </source>
</evidence>
<dbReference type="AlphaFoldDB" id="A0A9E8RX40"/>
<dbReference type="PANTHER" id="PTHR30193:SF37">
    <property type="entry name" value="INNER MEMBRANE ABC TRANSPORTER PERMEASE PROTEIN YCJO"/>
    <property type="match status" value="1"/>
</dbReference>
<evidence type="ECO:0000256" key="2">
    <source>
        <dbReference type="ARBA" id="ARBA00022448"/>
    </source>
</evidence>
<keyword evidence="10" id="KW-1185">Reference proteome</keyword>
<dbReference type="RefSeq" id="WP_275419162.1">
    <property type="nucleotide sequence ID" value="NZ_CP106878.1"/>
</dbReference>
<name>A0A9E8RX40_9BACI</name>
<keyword evidence="3" id="KW-1003">Cell membrane</keyword>
<dbReference type="KEGG" id="faf:OE104_11540"/>
<accession>A0A9E8RX40</accession>
<evidence type="ECO:0000256" key="3">
    <source>
        <dbReference type="ARBA" id="ARBA00022475"/>
    </source>
</evidence>
<evidence type="ECO:0000256" key="5">
    <source>
        <dbReference type="ARBA" id="ARBA00022989"/>
    </source>
</evidence>
<comment type="similarity">
    <text evidence="7">Belongs to the binding-protein-dependent transport system permease family.</text>
</comment>
<keyword evidence="6 7" id="KW-0472">Membrane</keyword>
<feature type="transmembrane region" description="Helical" evidence="7">
    <location>
        <begin position="87"/>
        <end position="109"/>
    </location>
</feature>
<dbReference type="PROSITE" id="PS50928">
    <property type="entry name" value="ABC_TM1"/>
    <property type="match status" value="1"/>
</dbReference>
<dbReference type="InterPro" id="IPR051393">
    <property type="entry name" value="ABC_transporter_permease"/>
</dbReference>
<feature type="transmembrane region" description="Helical" evidence="7">
    <location>
        <begin position="162"/>
        <end position="181"/>
    </location>
</feature>
<feature type="transmembrane region" description="Helical" evidence="7">
    <location>
        <begin position="275"/>
        <end position="296"/>
    </location>
</feature>
<protein>
    <submittedName>
        <fullName evidence="9">Sugar ABC transporter permease</fullName>
    </submittedName>
</protein>
<evidence type="ECO:0000256" key="7">
    <source>
        <dbReference type="RuleBase" id="RU363032"/>
    </source>
</evidence>
<keyword evidence="2 7" id="KW-0813">Transport</keyword>
<dbReference type="CDD" id="cd06261">
    <property type="entry name" value="TM_PBP2"/>
    <property type="match status" value="1"/>
</dbReference>
<sequence length="306" mass="34669">MEPERKKGVVFSKVTKKGKPKQDLIAYLFVSPFFILFAIFGLFPILFSFYIAFQKWNGITAMEFNGFQNFVFVLKDPIFWKSLSNTIIIGILGTFPQLIVAIFLAYALNSALIKLKGLYRAAIFMPYVTSTVAVAIIFGILFSSQDFGLMNVILGWMGMEPVAWSTTEWGVKIAISVMVFWRWVGYNTIIYLAGIQAIPEELYEAAKIDGATLWQRIRYVTIPMLRHVIIFTVFLSTIGALQLFTEPLVYLGRSFREEGITVVLYLWRDAFVNNAFGTASATAVILFFIILLFTSLNVKLSNRIGK</sequence>
<dbReference type="GO" id="GO:0055085">
    <property type="term" value="P:transmembrane transport"/>
    <property type="evidence" value="ECO:0007669"/>
    <property type="project" value="InterPro"/>
</dbReference>
<keyword evidence="4 7" id="KW-0812">Transmembrane</keyword>
<keyword evidence="5 7" id="KW-1133">Transmembrane helix</keyword>
<evidence type="ECO:0000313" key="10">
    <source>
        <dbReference type="Proteomes" id="UP001164718"/>
    </source>
</evidence>
<dbReference type="Pfam" id="PF00528">
    <property type="entry name" value="BPD_transp_1"/>
    <property type="match status" value="1"/>
</dbReference>
<feature type="transmembrane region" description="Helical" evidence="7">
    <location>
        <begin position="24"/>
        <end position="53"/>
    </location>
</feature>
<proteinExistence type="inferred from homology"/>
<feature type="transmembrane region" description="Helical" evidence="7">
    <location>
        <begin position="121"/>
        <end position="142"/>
    </location>
</feature>
<feature type="domain" description="ABC transmembrane type-1" evidence="8">
    <location>
        <begin position="83"/>
        <end position="297"/>
    </location>
</feature>
<feature type="transmembrane region" description="Helical" evidence="7">
    <location>
        <begin position="224"/>
        <end position="244"/>
    </location>
</feature>
<dbReference type="PANTHER" id="PTHR30193">
    <property type="entry name" value="ABC TRANSPORTER PERMEASE PROTEIN"/>
    <property type="match status" value="1"/>
</dbReference>
<evidence type="ECO:0000259" key="8">
    <source>
        <dbReference type="PROSITE" id="PS50928"/>
    </source>
</evidence>